<dbReference type="GO" id="GO:0009143">
    <property type="term" value="P:nucleoside triphosphate catabolic process"/>
    <property type="evidence" value="ECO:0007669"/>
    <property type="project" value="InterPro"/>
</dbReference>
<name>A0A6J6ZEL9_9ZZZZ</name>
<sequence>MTVVIVCFPDGSELIVEGRCDGHIALAERGSRGFGFDPLFVPSPGAFDGDQRTFAEMSDAEKNELSHRGRAFRALASHPFFATLEFPCR</sequence>
<keyword evidence="2" id="KW-0378">Hydrolase</keyword>
<proteinExistence type="inferred from homology"/>
<protein>
    <submittedName>
        <fullName evidence="3">Unannotated protein</fullName>
    </submittedName>
</protein>
<dbReference type="PANTHER" id="PTHR11067">
    <property type="entry name" value="INOSINE TRIPHOSPHATE PYROPHOSPHATASE/HAM1 PROTEIN"/>
    <property type="match status" value="1"/>
</dbReference>
<dbReference type="GO" id="GO:0005737">
    <property type="term" value="C:cytoplasm"/>
    <property type="evidence" value="ECO:0007669"/>
    <property type="project" value="TreeGrafter"/>
</dbReference>
<evidence type="ECO:0000313" key="3">
    <source>
        <dbReference type="EMBL" id="CAB4815807.1"/>
    </source>
</evidence>
<dbReference type="InterPro" id="IPR002637">
    <property type="entry name" value="RdgB/HAM1"/>
</dbReference>
<dbReference type="AlphaFoldDB" id="A0A6J6ZEL9"/>
<organism evidence="3">
    <name type="scientific">freshwater metagenome</name>
    <dbReference type="NCBI Taxonomy" id="449393"/>
    <lineage>
        <taxon>unclassified sequences</taxon>
        <taxon>metagenomes</taxon>
        <taxon>ecological metagenomes</taxon>
    </lineage>
</organism>
<dbReference type="PANTHER" id="PTHR11067:SF9">
    <property type="entry name" value="INOSINE TRIPHOSPHATE PYROPHOSPHATASE"/>
    <property type="match status" value="1"/>
</dbReference>
<dbReference type="Gene3D" id="3.90.950.10">
    <property type="match status" value="1"/>
</dbReference>
<dbReference type="Pfam" id="PF01725">
    <property type="entry name" value="Ham1p_like"/>
    <property type="match status" value="1"/>
</dbReference>
<reference evidence="3" key="1">
    <citation type="submission" date="2020-05" db="EMBL/GenBank/DDBJ databases">
        <authorList>
            <person name="Chiriac C."/>
            <person name="Salcher M."/>
            <person name="Ghai R."/>
            <person name="Kavagutti S V."/>
        </authorList>
    </citation>
    <scope>NUCLEOTIDE SEQUENCE</scope>
</reference>
<gene>
    <name evidence="3" type="ORF">UFOPK3004_01537</name>
</gene>
<accession>A0A6J6ZEL9</accession>
<evidence type="ECO:0000256" key="2">
    <source>
        <dbReference type="ARBA" id="ARBA00022801"/>
    </source>
</evidence>
<dbReference type="InterPro" id="IPR029001">
    <property type="entry name" value="ITPase-like_fam"/>
</dbReference>
<evidence type="ECO:0000256" key="1">
    <source>
        <dbReference type="ARBA" id="ARBA00008023"/>
    </source>
</evidence>
<dbReference type="EMBL" id="CAFAAL010000177">
    <property type="protein sequence ID" value="CAB4815807.1"/>
    <property type="molecule type" value="Genomic_DNA"/>
</dbReference>
<comment type="similarity">
    <text evidence="1">Belongs to the HAM1 NTPase family.</text>
</comment>
<dbReference type="GO" id="GO:0047429">
    <property type="term" value="F:nucleoside triphosphate diphosphatase activity"/>
    <property type="evidence" value="ECO:0007669"/>
    <property type="project" value="InterPro"/>
</dbReference>
<dbReference type="SUPFAM" id="SSF52972">
    <property type="entry name" value="ITPase-like"/>
    <property type="match status" value="1"/>
</dbReference>